<keyword evidence="3" id="KW-1185">Reference proteome</keyword>
<feature type="compositionally biased region" description="Low complexity" evidence="1">
    <location>
        <begin position="14"/>
        <end position="29"/>
    </location>
</feature>
<feature type="region of interest" description="Disordered" evidence="1">
    <location>
        <begin position="1"/>
        <end position="39"/>
    </location>
</feature>
<sequence>MEAAGLFSGKDFGRSSARPSSAKKAGAGDTPPPATPHWTHLRLETGELQPPATTAAAMTPMVEFRQRLGFITYGFQQPWRC</sequence>
<evidence type="ECO:0000313" key="3">
    <source>
        <dbReference type="Proteomes" id="UP000326396"/>
    </source>
</evidence>
<dbReference type="AlphaFoldDB" id="A0A5N6PJQ9"/>
<evidence type="ECO:0000313" key="2">
    <source>
        <dbReference type="EMBL" id="KAD6454156.1"/>
    </source>
</evidence>
<comment type="caution">
    <text evidence="2">The sequence shown here is derived from an EMBL/GenBank/DDBJ whole genome shotgun (WGS) entry which is preliminary data.</text>
</comment>
<dbReference type="EMBL" id="SZYD01000004">
    <property type="protein sequence ID" value="KAD6454156.1"/>
    <property type="molecule type" value="Genomic_DNA"/>
</dbReference>
<dbReference type="Proteomes" id="UP000326396">
    <property type="component" value="Linkage Group LG12"/>
</dbReference>
<reference evidence="2 3" key="1">
    <citation type="submission" date="2019-05" db="EMBL/GenBank/DDBJ databases">
        <title>Mikania micrantha, genome provides insights into the molecular mechanism of rapid growth.</title>
        <authorList>
            <person name="Liu B."/>
        </authorList>
    </citation>
    <scope>NUCLEOTIDE SEQUENCE [LARGE SCALE GENOMIC DNA]</scope>
    <source>
        <strain evidence="2">NLD-2019</strain>
        <tissue evidence="2">Leaf</tissue>
    </source>
</reference>
<accession>A0A5N6PJQ9</accession>
<name>A0A5N6PJQ9_9ASTR</name>
<proteinExistence type="predicted"/>
<protein>
    <submittedName>
        <fullName evidence="2">Uncharacterized protein</fullName>
    </submittedName>
</protein>
<organism evidence="2 3">
    <name type="scientific">Mikania micrantha</name>
    <name type="common">bitter vine</name>
    <dbReference type="NCBI Taxonomy" id="192012"/>
    <lineage>
        <taxon>Eukaryota</taxon>
        <taxon>Viridiplantae</taxon>
        <taxon>Streptophyta</taxon>
        <taxon>Embryophyta</taxon>
        <taxon>Tracheophyta</taxon>
        <taxon>Spermatophyta</taxon>
        <taxon>Magnoliopsida</taxon>
        <taxon>eudicotyledons</taxon>
        <taxon>Gunneridae</taxon>
        <taxon>Pentapetalae</taxon>
        <taxon>asterids</taxon>
        <taxon>campanulids</taxon>
        <taxon>Asterales</taxon>
        <taxon>Asteraceae</taxon>
        <taxon>Asteroideae</taxon>
        <taxon>Heliantheae alliance</taxon>
        <taxon>Eupatorieae</taxon>
        <taxon>Mikania</taxon>
    </lineage>
</organism>
<evidence type="ECO:0000256" key="1">
    <source>
        <dbReference type="SAM" id="MobiDB-lite"/>
    </source>
</evidence>
<gene>
    <name evidence="2" type="ORF">E3N88_08862</name>
</gene>